<proteinExistence type="predicted"/>
<dbReference type="EMBL" id="CAJHJT010000034">
    <property type="protein sequence ID" value="CAD7004558.1"/>
    <property type="molecule type" value="Genomic_DNA"/>
</dbReference>
<protein>
    <submittedName>
        <fullName evidence="2">(Mediterranean fruit fly) hypothetical protein</fullName>
    </submittedName>
</protein>
<evidence type="ECO:0000313" key="3">
    <source>
        <dbReference type="Proteomes" id="UP000606786"/>
    </source>
</evidence>
<gene>
    <name evidence="2" type="ORF">CCAP1982_LOCUS12954</name>
</gene>
<name>A0A811V1Y1_CERCA</name>
<comment type="caution">
    <text evidence="2">The sequence shown here is derived from an EMBL/GenBank/DDBJ whole genome shotgun (WGS) entry which is preliminary data.</text>
</comment>
<accession>A0A811V1Y1</accession>
<sequence>QTTNTHSTTCSVGISDDDDDDDDDDIQLELFYCCAKSSQTSRETSAESKSN</sequence>
<feature type="non-terminal residue" evidence="2">
    <location>
        <position position="1"/>
    </location>
</feature>
<organism evidence="2 3">
    <name type="scientific">Ceratitis capitata</name>
    <name type="common">Mediterranean fruit fly</name>
    <name type="synonym">Tephritis capitata</name>
    <dbReference type="NCBI Taxonomy" id="7213"/>
    <lineage>
        <taxon>Eukaryota</taxon>
        <taxon>Metazoa</taxon>
        <taxon>Ecdysozoa</taxon>
        <taxon>Arthropoda</taxon>
        <taxon>Hexapoda</taxon>
        <taxon>Insecta</taxon>
        <taxon>Pterygota</taxon>
        <taxon>Neoptera</taxon>
        <taxon>Endopterygota</taxon>
        <taxon>Diptera</taxon>
        <taxon>Brachycera</taxon>
        <taxon>Muscomorpha</taxon>
        <taxon>Tephritoidea</taxon>
        <taxon>Tephritidae</taxon>
        <taxon>Ceratitis</taxon>
        <taxon>Ceratitis</taxon>
    </lineage>
</organism>
<feature type="region of interest" description="Disordered" evidence="1">
    <location>
        <begin position="1"/>
        <end position="23"/>
    </location>
</feature>
<feature type="compositionally biased region" description="Polar residues" evidence="1">
    <location>
        <begin position="1"/>
        <end position="12"/>
    </location>
</feature>
<evidence type="ECO:0000313" key="2">
    <source>
        <dbReference type="EMBL" id="CAD7004558.1"/>
    </source>
</evidence>
<evidence type="ECO:0000256" key="1">
    <source>
        <dbReference type="SAM" id="MobiDB-lite"/>
    </source>
</evidence>
<dbReference type="AlphaFoldDB" id="A0A811V1Y1"/>
<keyword evidence="3" id="KW-1185">Reference proteome</keyword>
<dbReference type="Proteomes" id="UP000606786">
    <property type="component" value="Unassembled WGS sequence"/>
</dbReference>
<reference evidence="2" key="1">
    <citation type="submission" date="2020-11" db="EMBL/GenBank/DDBJ databases">
        <authorList>
            <person name="Whitehead M."/>
        </authorList>
    </citation>
    <scope>NUCLEOTIDE SEQUENCE</scope>
    <source>
        <strain evidence="2">EGII</strain>
    </source>
</reference>